<dbReference type="OrthoDB" id="2278929at2759"/>
<feature type="region of interest" description="Disordered" evidence="1">
    <location>
        <begin position="69"/>
        <end position="141"/>
    </location>
</feature>
<sequence length="374" mass="39407">MATTPPGPSTRPTLSSSPPPQTASTPPRSSTAHTPLQTAPPPHRHTDGRAQRVLAGPVEFGAVVGEIVDEPFPRSADSRYSPRVGLGSVGGADEADGLGQERRRAFEPVRGIEDLGTSDELPRPKAAERRPRARERRRVEKRQWQLPHADGYPNCNYVDNSIFTCYPESNTTLVQSDYSLVIWNAMQPSFINRQYVDVYLYNADTQDVATSWKNESNAQGMIGIVPSDPWWPGPQSAQSWFGSDAQNRTTPYFFVVVPAGQQLTGGEVHGATFRAVQTAAPSSLSSSLAALTASSVSSVSSASAASASSSLSALSASSASSASALASRNGSSTGSTDPSGTSRSGSLQNESSSGPAIPRYAIALIVILGFLALG</sequence>
<accession>A0A2S9ZX39</accession>
<dbReference type="AlphaFoldDB" id="A0A2S9ZX39"/>
<evidence type="ECO:0000256" key="1">
    <source>
        <dbReference type="SAM" id="MobiDB-lite"/>
    </source>
</evidence>
<feature type="compositionally biased region" description="Low complexity" evidence="1">
    <location>
        <begin position="10"/>
        <end position="35"/>
    </location>
</feature>
<proteinExistence type="predicted"/>
<dbReference type="Proteomes" id="UP000239560">
    <property type="component" value="Unassembled WGS sequence"/>
</dbReference>
<organism evidence="2 3">
    <name type="scientific">Rhodotorula toruloides</name>
    <name type="common">Yeast</name>
    <name type="synonym">Rhodosporidium toruloides</name>
    <dbReference type="NCBI Taxonomy" id="5286"/>
    <lineage>
        <taxon>Eukaryota</taxon>
        <taxon>Fungi</taxon>
        <taxon>Dikarya</taxon>
        <taxon>Basidiomycota</taxon>
        <taxon>Pucciniomycotina</taxon>
        <taxon>Microbotryomycetes</taxon>
        <taxon>Sporidiobolales</taxon>
        <taxon>Sporidiobolaceae</taxon>
        <taxon>Rhodotorula</taxon>
    </lineage>
</organism>
<reference evidence="2 3" key="1">
    <citation type="journal article" date="2018" name="Elife">
        <title>Functional genomics of lipid metabolism in the oleaginous yeast Rhodosporidium toruloides.</title>
        <authorList>
            <person name="Coradetti S.T."/>
            <person name="Pinel D."/>
            <person name="Geiselman G."/>
            <person name="Ito M."/>
            <person name="Mondo S."/>
            <person name="Reilly M.C."/>
            <person name="Cheng Y.F."/>
            <person name="Bauer S."/>
            <person name="Grigoriev I."/>
            <person name="Gladden J.M."/>
            <person name="Simmons B.A."/>
            <person name="Brem R."/>
            <person name="Arkin A.P."/>
            <person name="Skerker J.M."/>
        </authorList>
    </citation>
    <scope>NUCLEOTIDE SEQUENCE [LARGE SCALE GENOMIC DNA]</scope>
    <source>
        <strain evidence="2 3">NBRC 0880</strain>
    </source>
</reference>
<feature type="region of interest" description="Disordered" evidence="1">
    <location>
        <begin position="1"/>
        <end position="54"/>
    </location>
</feature>
<evidence type="ECO:0000313" key="2">
    <source>
        <dbReference type="EMBL" id="PRQ70329.1"/>
    </source>
</evidence>
<evidence type="ECO:0000313" key="3">
    <source>
        <dbReference type="Proteomes" id="UP000239560"/>
    </source>
</evidence>
<dbReference type="EMBL" id="LCTV02000015">
    <property type="protein sequence ID" value="PRQ70329.1"/>
    <property type="molecule type" value="Genomic_DNA"/>
</dbReference>
<feature type="compositionally biased region" description="Low complexity" evidence="1">
    <location>
        <begin position="325"/>
        <end position="346"/>
    </location>
</feature>
<feature type="region of interest" description="Disordered" evidence="1">
    <location>
        <begin position="325"/>
        <end position="354"/>
    </location>
</feature>
<gene>
    <name evidence="2" type="ORF">AAT19DRAFT_11078</name>
</gene>
<protein>
    <submittedName>
        <fullName evidence="2">Uncharacterized protein</fullName>
    </submittedName>
</protein>
<feature type="compositionally biased region" description="Basic and acidic residues" evidence="1">
    <location>
        <begin position="120"/>
        <end position="130"/>
    </location>
</feature>
<feature type="compositionally biased region" description="Basic and acidic residues" evidence="1">
    <location>
        <begin position="99"/>
        <end position="113"/>
    </location>
</feature>
<name>A0A2S9ZX39_RHOTO</name>
<comment type="caution">
    <text evidence="2">The sequence shown here is derived from an EMBL/GenBank/DDBJ whole genome shotgun (WGS) entry which is preliminary data.</text>
</comment>